<dbReference type="InterPro" id="IPR014051">
    <property type="entry name" value="Phosphoesterase_HXTX"/>
</dbReference>
<proteinExistence type="inferred from homology"/>
<comment type="similarity">
    <text evidence="2">Belongs to the 2H phosphoesterase superfamily. ThpR family.</text>
</comment>
<protein>
    <recommendedName>
        <fullName evidence="2">RNA 2',3'-cyclic phosphodiesterase</fullName>
        <shortName evidence="2">RNA 2',3'-CPDase</shortName>
        <ecNumber evidence="2">3.1.4.58</ecNumber>
    </recommendedName>
</protein>
<dbReference type="PANTHER" id="PTHR35561">
    <property type="entry name" value="RNA 2',3'-CYCLIC PHOSPHODIESTERASE"/>
    <property type="match status" value="1"/>
</dbReference>
<evidence type="ECO:0000256" key="1">
    <source>
        <dbReference type="ARBA" id="ARBA00022801"/>
    </source>
</evidence>
<dbReference type="OrthoDB" id="7061261at2"/>
<dbReference type="PANTHER" id="PTHR35561:SF1">
    <property type="entry name" value="RNA 2',3'-CYCLIC PHOSPHODIESTERASE"/>
    <property type="match status" value="1"/>
</dbReference>
<feature type="compositionally biased region" description="Polar residues" evidence="3">
    <location>
        <begin position="72"/>
        <end position="83"/>
    </location>
</feature>
<evidence type="ECO:0000256" key="3">
    <source>
        <dbReference type="SAM" id="MobiDB-lite"/>
    </source>
</evidence>
<dbReference type="Proteomes" id="UP000256478">
    <property type="component" value="Unassembled WGS sequence"/>
</dbReference>
<feature type="domain" description="Phosphoesterase HXTX" evidence="4">
    <location>
        <begin position="10"/>
        <end position="79"/>
    </location>
</feature>
<dbReference type="Pfam" id="PF02834">
    <property type="entry name" value="LigT_PEase"/>
    <property type="match status" value="1"/>
</dbReference>
<dbReference type="InterPro" id="IPR004175">
    <property type="entry name" value="RNA_CPDase"/>
</dbReference>
<gene>
    <name evidence="5" type="ORF">DXX93_18535</name>
</gene>
<dbReference type="Gene3D" id="3.90.1140.10">
    <property type="entry name" value="Cyclic phosphodiesterase"/>
    <property type="match status" value="1"/>
</dbReference>
<dbReference type="AlphaFoldDB" id="A0A3E0TVH3"/>
<feature type="short sequence motif" description="HXTX 1" evidence="2">
    <location>
        <begin position="39"/>
        <end position="42"/>
    </location>
</feature>
<dbReference type="SUPFAM" id="SSF55144">
    <property type="entry name" value="LigT-like"/>
    <property type="match status" value="2"/>
</dbReference>
<dbReference type="EMBL" id="QUOU01000001">
    <property type="protein sequence ID" value="REL28363.1"/>
    <property type="molecule type" value="Genomic_DNA"/>
</dbReference>
<name>A0A3E0TVH3_9GAMM</name>
<keyword evidence="1 2" id="KW-0378">Hydrolase</keyword>
<comment type="catalytic activity">
    <reaction evidence="2">
        <text>a 3'-end 2',3'-cyclophospho-ribonucleotide-RNA + H2O = a 3'-end 2'-phospho-ribonucleotide-RNA + H(+)</text>
        <dbReference type="Rhea" id="RHEA:11828"/>
        <dbReference type="Rhea" id="RHEA-COMP:10464"/>
        <dbReference type="Rhea" id="RHEA-COMP:17353"/>
        <dbReference type="ChEBI" id="CHEBI:15377"/>
        <dbReference type="ChEBI" id="CHEBI:15378"/>
        <dbReference type="ChEBI" id="CHEBI:83064"/>
        <dbReference type="ChEBI" id="CHEBI:173113"/>
        <dbReference type="EC" id="3.1.4.58"/>
    </reaction>
</comment>
<evidence type="ECO:0000256" key="2">
    <source>
        <dbReference type="HAMAP-Rule" id="MF_01940"/>
    </source>
</evidence>
<evidence type="ECO:0000313" key="5">
    <source>
        <dbReference type="EMBL" id="REL28363.1"/>
    </source>
</evidence>
<reference evidence="5 6" key="1">
    <citation type="submission" date="2018-08" db="EMBL/GenBank/DDBJ databases">
        <title>Thalassotalea euphylliae genome.</title>
        <authorList>
            <person name="Summers S."/>
            <person name="Rice S.A."/>
            <person name="Freckelton M.L."/>
            <person name="Nedved B.T."/>
            <person name="Hadfield M.G."/>
        </authorList>
    </citation>
    <scope>NUCLEOTIDE SEQUENCE [LARGE SCALE GENOMIC DNA]</scope>
    <source>
        <strain evidence="5 6">H1</strain>
    </source>
</reference>
<feature type="active site" description="Proton donor" evidence="2">
    <location>
        <position position="39"/>
    </location>
</feature>
<evidence type="ECO:0000259" key="4">
    <source>
        <dbReference type="Pfam" id="PF02834"/>
    </source>
</evidence>
<comment type="caution">
    <text evidence="5">The sequence shown here is derived from an EMBL/GenBank/DDBJ whole genome shotgun (WGS) entry which is preliminary data.</text>
</comment>
<dbReference type="EC" id="3.1.4.58" evidence="2"/>
<dbReference type="RefSeq" id="WP_116009400.1">
    <property type="nucleotide sequence ID" value="NZ_QUOU01000001.1"/>
</dbReference>
<comment type="function">
    <text evidence="2">Hydrolyzes RNA 2',3'-cyclic phosphodiester to an RNA 2'-phosphomonoester.</text>
</comment>
<dbReference type="InterPro" id="IPR009097">
    <property type="entry name" value="Cyclic_Pdiesterase"/>
</dbReference>
<feature type="active site" description="Proton acceptor" evidence="2">
    <location>
        <position position="148"/>
    </location>
</feature>
<organism evidence="5 6">
    <name type="scientific">Thalassotalea euphylliae</name>
    <dbReference type="NCBI Taxonomy" id="1655234"/>
    <lineage>
        <taxon>Bacteria</taxon>
        <taxon>Pseudomonadati</taxon>
        <taxon>Pseudomonadota</taxon>
        <taxon>Gammaproteobacteria</taxon>
        <taxon>Alteromonadales</taxon>
        <taxon>Colwelliaceae</taxon>
        <taxon>Thalassotalea</taxon>
    </lineage>
</organism>
<dbReference type="GO" id="GO:0004113">
    <property type="term" value="F:2',3'-cyclic-nucleotide 3'-phosphodiesterase activity"/>
    <property type="evidence" value="ECO:0007669"/>
    <property type="project" value="InterPro"/>
</dbReference>
<feature type="short sequence motif" description="HXTX 2" evidence="2">
    <location>
        <begin position="148"/>
        <end position="151"/>
    </location>
</feature>
<accession>A0A3E0TVH3</accession>
<dbReference type="GO" id="GO:0008664">
    <property type="term" value="F:RNA 2',3'-cyclic 3'-phosphodiesterase activity"/>
    <property type="evidence" value="ECO:0007669"/>
    <property type="project" value="UniProtKB-EC"/>
</dbReference>
<evidence type="ECO:0000313" key="6">
    <source>
        <dbReference type="Proteomes" id="UP000256478"/>
    </source>
</evidence>
<dbReference type="HAMAP" id="MF_01940">
    <property type="entry name" value="RNA_CPDase"/>
    <property type="match status" value="1"/>
</dbReference>
<feature type="region of interest" description="Disordered" evidence="3">
    <location>
        <begin position="70"/>
        <end position="91"/>
    </location>
</feature>
<sequence>MARYFYALDIDERGRHDLAALQARILPSLPKPTPPKNLHLTLAFLGQATDEQLTAINQVAATFAPPKANLSAEETATNSQIQSPKPRPNIQPQPLTLTVDHLAIFQTAKVLYAGLQITPHWLAALAKQLINAALGQGIKIPEREFIPHITLSRKVSQLSFGESKVESKIEDKVKGEVEGKKEINSVLIPPIVLTISSFSLYLSKSTANGVDYQVIERFNISKPL</sequence>